<proteinExistence type="predicted"/>
<reference evidence="2" key="1">
    <citation type="submission" date="2018-05" db="EMBL/GenBank/DDBJ databases">
        <authorList>
            <person name="Lanie J.A."/>
            <person name="Ng W.-L."/>
            <person name="Kazmierczak K.M."/>
            <person name="Andrzejewski T.M."/>
            <person name="Davidsen T.M."/>
            <person name="Wayne K.J."/>
            <person name="Tettelin H."/>
            <person name="Glass J.I."/>
            <person name="Rusch D."/>
            <person name="Podicherti R."/>
            <person name="Tsui H.-C.T."/>
            <person name="Winkler M.E."/>
        </authorList>
    </citation>
    <scope>NUCLEOTIDE SEQUENCE</scope>
</reference>
<evidence type="ECO:0000313" key="2">
    <source>
        <dbReference type="EMBL" id="SVC68359.1"/>
    </source>
</evidence>
<feature type="region of interest" description="Disordered" evidence="1">
    <location>
        <begin position="29"/>
        <end position="55"/>
    </location>
</feature>
<dbReference type="AlphaFoldDB" id="A0A382P4P3"/>
<gene>
    <name evidence="2" type="ORF">METZ01_LOCUS321213</name>
</gene>
<organism evidence="2">
    <name type="scientific">marine metagenome</name>
    <dbReference type="NCBI Taxonomy" id="408172"/>
    <lineage>
        <taxon>unclassified sequences</taxon>
        <taxon>metagenomes</taxon>
        <taxon>ecological metagenomes</taxon>
    </lineage>
</organism>
<accession>A0A382P4P3</accession>
<feature type="region of interest" description="Disordered" evidence="1">
    <location>
        <begin position="100"/>
        <end position="121"/>
    </location>
</feature>
<feature type="region of interest" description="Disordered" evidence="1">
    <location>
        <begin position="73"/>
        <end position="92"/>
    </location>
</feature>
<name>A0A382P4P3_9ZZZZ</name>
<evidence type="ECO:0000256" key="1">
    <source>
        <dbReference type="SAM" id="MobiDB-lite"/>
    </source>
</evidence>
<protein>
    <submittedName>
        <fullName evidence="2">Uncharacterized protein</fullName>
    </submittedName>
</protein>
<dbReference type="EMBL" id="UINC01104874">
    <property type="protein sequence ID" value="SVC68359.1"/>
    <property type="molecule type" value="Genomic_DNA"/>
</dbReference>
<sequence>MPVAYVPARVEGLPAGNVKAAYGVMDSAGGGNASPSIGWKGNPTVPRKPLSSGLPVTSGAVIAEDEVLGEKKPTTVANPAGVPVPENFPSSVPSVKVRANVSPAKESDLNENGWKPNEGEA</sequence>